<evidence type="ECO:0000313" key="3">
    <source>
        <dbReference type="Proteomes" id="UP000298663"/>
    </source>
</evidence>
<protein>
    <submittedName>
        <fullName evidence="2">Uncharacterized protein</fullName>
    </submittedName>
</protein>
<gene>
    <name evidence="2" type="ORF">L596_029966</name>
</gene>
<feature type="compositionally biased region" description="Basic and acidic residues" evidence="1">
    <location>
        <begin position="1"/>
        <end position="12"/>
    </location>
</feature>
<reference evidence="2 3" key="2">
    <citation type="journal article" date="2019" name="G3 (Bethesda)">
        <title>Hybrid Assembly of the Genome of the Entomopathogenic Nematode Steinernema carpocapsae Identifies the X-Chromosome.</title>
        <authorList>
            <person name="Serra L."/>
            <person name="Macchietto M."/>
            <person name="Macias-Munoz A."/>
            <person name="McGill C.J."/>
            <person name="Rodriguez I.M."/>
            <person name="Rodriguez B."/>
            <person name="Murad R."/>
            <person name="Mortazavi A."/>
        </authorList>
    </citation>
    <scope>NUCLEOTIDE SEQUENCE [LARGE SCALE GENOMIC DNA]</scope>
    <source>
        <strain evidence="2 3">ALL</strain>
    </source>
</reference>
<sequence length="167" mass="18846">MPLKKAAAETRTAKQKAGVPPPDPEEILYLTNAVNNFFGNDPTWQYDIDQMCKNFTAHVEKQVEALLRRMPEEVRKTPITTFIAANPELEQEEAKESVAPEPEDRFTKAARLREDVQAFRAVNTAPVDIDKVCDDFLELVMSKIEDLIAKLPKEFRGAPISDIIASF</sequence>
<dbReference type="EMBL" id="AZBU02000013">
    <property type="protein sequence ID" value="TKR58537.1"/>
    <property type="molecule type" value="Genomic_DNA"/>
</dbReference>
<feature type="region of interest" description="Disordered" evidence="1">
    <location>
        <begin position="1"/>
        <end position="23"/>
    </location>
</feature>
<keyword evidence="3" id="KW-1185">Reference proteome</keyword>
<reference evidence="2 3" key="1">
    <citation type="journal article" date="2015" name="Genome Biol.">
        <title>Comparative genomics of Steinernema reveals deeply conserved gene regulatory networks.</title>
        <authorList>
            <person name="Dillman A.R."/>
            <person name="Macchietto M."/>
            <person name="Porter C.F."/>
            <person name="Rogers A."/>
            <person name="Williams B."/>
            <person name="Antoshechkin I."/>
            <person name="Lee M.M."/>
            <person name="Goodwin Z."/>
            <person name="Lu X."/>
            <person name="Lewis E.E."/>
            <person name="Goodrich-Blair H."/>
            <person name="Stock S.P."/>
            <person name="Adams B.J."/>
            <person name="Sternberg P.W."/>
            <person name="Mortazavi A."/>
        </authorList>
    </citation>
    <scope>NUCLEOTIDE SEQUENCE [LARGE SCALE GENOMIC DNA]</scope>
    <source>
        <strain evidence="2 3">ALL</strain>
    </source>
</reference>
<organism evidence="2 3">
    <name type="scientific">Steinernema carpocapsae</name>
    <name type="common">Entomopathogenic nematode</name>
    <dbReference type="NCBI Taxonomy" id="34508"/>
    <lineage>
        <taxon>Eukaryota</taxon>
        <taxon>Metazoa</taxon>
        <taxon>Ecdysozoa</taxon>
        <taxon>Nematoda</taxon>
        <taxon>Chromadorea</taxon>
        <taxon>Rhabditida</taxon>
        <taxon>Tylenchina</taxon>
        <taxon>Panagrolaimomorpha</taxon>
        <taxon>Strongyloidoidea</taxon>
        <taxon>Steinernematidae</taxon>
        <taxon>Steinernema</taxon>
    </lineage>
</organism>
<accession>A0A4U5LRC7</accession>
<dbReference type="Proteomes" id="UP000298663">
    <property type="component" value="Unassembled WGS sequence"/>
</dbReference>
<name>A0A4U5LRC7_STECR</name>
<evidence type="ECO:0000256" key="1">
    <source>
        <dbReference type="SAM" id="MobiDB-lite"/>
    </source>
</evidence>
<evidence type="ECO:0000313" key="2">
    <source>
        <dbReference type="EMBL" id="TKR58537.1"/>
    </source>
</evidence>
<comment type="caution">
    <text evidence="2">The sequence shown here is derived from an EMBL/GenBank/DDBJ whole genome shotgun (WGS) entry which is preliminary data.</text>
</comment>
<proteinExistence type="predicted"/>
<dbReference type="AlphaFoldDB" id="A0A4U5LRC7"/>